<proteinExistence type="predicted"/>
<dbReference type="RefSeq" id="WP_130534739.1">
    <property type="nucleotide sequence ID" value="NZ_SHMG01000006.1"/>
</dbReference>
<evidence type="ECO:0000313" key="1">
    <source>
        <dbReference type="EMBL" id="TAA41579.1"/>
    </source>
</evidence>
<name>A0A4Q8M5A2_9GAMM</name>
<organism evidence="1 2">
    <name type="scientific">Pseudoxanthomonas winnipegensis</name>
    <dbReference type="NCBI Taxonomy" id="2480810"/>
    <lineage>
        <taxon>Bacteria</taxon>
        <taxon>Pseudomonadati</taxon>
        <taxon>Pseudomonadota</taxon>
        <taxon>Gammaproteobacteria</taxon>
        <taxon>Lysobacterales</taxon>
        <taxon>Lysobacteraceae</taxon>
        <taxon>Pseudoxanthomonas</taxon>
    </lineage>
</organism>
<evidence type="ECO:0000313" key="2">
    <source>
        <dbReference type="Proteomes" id="UP000294164"/>
    </source>
</evidence>
<protein>
    <submittedName>
        <fullName evidence="1">Uncharacterized protein</fullName>
    </submittedName>
</protein>
<comment type="caution">
    <text evidence="1">The sequence shown here is derived from an EMBL/GenBank/DDBJ whole genome shotgun (WGS) entry which is preliminary data.</text>
</comment>
<gene>
    <name evidence="1" type="ORF">EA655_11605</name>
</gene>
<sequence>METADIYEAFTGIYGGKDPYHGNPELLETTAKWVAEGYKHLTPALLEKARDEYTLLMGRNYEYNIGHGLYSETLHEAIHDHFMSTARVGHGAKILKIMNKAVA</sequence>
<dbReference type="OrthoDB" id="7527071at2"/>
<dbReference type="AlphaFoldDB" id="A0A4Q8M5A2"/>
<accession>A0A4Q8M5A2</accession>
<dbReference type="EMBL" id="SHMG01000006">
    <property type="protein sequence ID" value="TAA41579.1"/>
    <property type="molecule type" value="Genomic_DNA"/>
</dbReference>
<reference evidence="1 2" key="1">
    <citation type="submission" date="2019-02" db="EMBL/GenBank/DDBJ databases">
        <title>WGS of Pseudoxanthomonas species novum from clinical isolates.</title>
        <authorList>
            <person name="Bernier A.-M."/>
            <person name="Bernard K."/>
            <person name="Vachon A."/>
        </authorList>
    </citation>
    <scope>NUCLEOTIDE SEQUENCE [LARGE SCALE GENOMIC DNA]</scope>
    <source>
        <strain evidence="1 2">NML130969</strain>
    </source>
</reference>
<dbReference type="Proteomes" id="UP000294164">
    <property type="component" value="Unassembled WGS sequence"/>
</dbReference>